<evidence type="ECO:0000256" key="5">
    <source>
        <dbReference type="ARBA" id="ARBA00022989"/>
    </source>
</evidence>
<organism evidence="9 10">
    <name type="scientific">Microbacterium foliorum</name>
    <dbReference type="NCBI Taxonomy" id="104336"/>
    <lineage>
        <taxon>Bacteria</taxon>
        <taxon>Bacillati</taxon>
        <taxon>Actinomycetota</taxon>
        <taxon>Actinomycetes</taxon>
        <taxon>Micrococcales</taxon>
        <taxon>Microbacteriaceae</taxon>
        <taxon>Microbacterium</taxon>
    </lineage>
</organism>
<dbReference type="GO" id="GO:0055085">
    <property type="term" value="P:transmembrane transport"/>
    <property type="evidence" value="ECO:0007669"/>
    <property type="project" value="InterPro"/>
</dbReference>
<keyword evidence="3" id="KW-1003">Cell membrane</keyword>
<dbReference type="PROSITE" id="PS50928">
    <property type="entry name" value="ABC_TM1"/>
    <property type="match status" value="1"/>
</dbReference>
<dbReference type="Pfam" id="PF00528">
    <property type="entry name" value="BPD_transp_1"/>
    <property type="match status" value="1"/>
</dbReference>
<evidence type="ECO:0000313" key="9">
    <source>
        <dbReference type="EMBL" id="KJL24535.1"/>
    </source>
</evidence>
<feature type="domain" description="ABC transmembrane type-1" evidence="8">
    <location>
        <begin position="110"/>
        <end position="319"/>
    </location>
</feature>
<dbReference type="InterPro" id="IPR035906">
    <property type="entry name" value="MetI-like_sf"/>
</dbReference>
<keyword evidence="10" id="KW-1185">Reference proteome</keyword>
<dbReference type="GO" id="GO:0005886">
    <property type="term" value="C:plasma membrane"/>
    <property type="evidence" value="ECO:0007669"/>
    <property type="project" value="UniProtKB-SubCell"/>
</dbReference>
<feature type="transmembrane region" description="Helical" evidence="7">
    <location>
        <begin position="157"/>
        <end position="179"/>
    </location>
</feature>
<dbReference type="CDD" id="cd06261">
    <property type="entry name" value="TM_PBP2"/>
    <property type="match status" value="1"/>
</dbReference>
<dbReference type="Gene3D" id="1.10.3720.10">
    <property type="entry name" value="MetI-like"/>
    <property type="match status" value="1"/>
</dbReference>
<feature type="transmembrane region" description="Helical" evidence="7">
    <location>
        <begin position="191"/>
        <end position="210"/>
    </location>
</feature>
<name>A0A0F0KWQ5_9MICO</name>
<keyword evidence="5 7" id="KW-1133">Transmembrane helix</keyword>
<evidence type="ECO:0000256" key="1">
    <source>
        <dbReference type="ARBA" id="ARBA00004651"/>
    </source>
</evidence>
<comment type="similarity">
    <text evidence="7">Belongs to the binding-protein-dependent transport system permease family.</text>
</comment>
<keyword evidence="6 7" id="KW-0472">Membrane</keyword>
<evidence type="ECO:0000256" key="7">
    <source>
        <dbReference type="RuleBase" id="RU363032"/>
    </source>
</evidence>
<keyword evidence="4 7" id="KW-0812">Transmembrane</keyword>
<comment type="caution">
    <text evidence="9">The sequence shown here is derived from an EMBL/GenBank/DDBJ whole genome shotgun (WGS) entry which is preliminary data.</text>
</comment>
<evidence type="ECO:0000256" key="6">
    <source>
        <dbReference type="ARBA" id="ARBA00023136"/>
    </source>
</evidence>
<dbReference type="Pfam" id="PF19300">
    <property type="entry name" value="BPD_transp_1_N"/>
    <property type="match status" value="1"/>
</dbReference>
<sequence>MIRIVGSRLLGMIIVLFLVTLFTYAIFFLLSADPAVQICGKNCTPERIDQIRVNLGLDQPFWTQFWGYVGGLFTGRTFEVAGAAVECAAPCLGYSFQTSQLVGDMIVQRLPITATIAIGAAVLWLLGGVVAGVLSAVKEGKFLDRFFAGLTLGSMSIPNYVLALALQFIFVVALGWLPFPQAVAFADDPGQWFLNFILPWIVLAVGYAAVYTRLTRANVIDTLQENFVRTARAKGLQPGLVWRRHALRPALTPIVTIFGMDVAGLLGGAVITETVFGLNGVGKLTADSITANDQPVIMAVTLLSAFFVIIGNMVVDLLYTAIDPRVRTGASA</sequence>
<proteinExistence type="inferred from homology"/>
<dbReference type="KEGG" id="mfol:DXT68_01190"/>
<dbReference type="SUPFAM" id="SSF161098">
    <property type="entry name" value="MetI-like"/>
    <property type="match status" value="1"/>
</dbReference>
<protein>
    <submittedName>
        <fullName evidence="9">Glutathione transport system permease protein GsiC</fullName>
    </submittedName>
</protein>
<dbReference type="RefSeq" id="WP_045253074.1">
    <property type="nucleotide sequence ID" value="NZ_CAKKLS010000032.1"/>
</dbReference>
<accession>A0A0F0KWQ5</accession>
<evidence type="ECO:0000256" key="3">
    <source>
        <dbReference type="ARBA" id="ARBA00022475"/>
    </source>
</evidence>
<comment type="subcellular location">
    <subcellularLocation>
        <location evidence="1 7">Cell membrane</location>
        <topology evidence="1 7">Multi-pass membrane protein</topology>
    </subcellularLocation>
</comment>
<evidence type="ECO:0000259" key="8">
    <source>
        <dbReference type="PROSITE" id="PS50928"/>
    </source>
</evidence>
<gene>
    <name evidence="9" type="primary">gsiC_1</name>
    <name evidence="9" type="ORF">RN50_00647</name>
</gene>
<feature type="transmembrane region" description="Helical" evidence="7">
    <location>
        <begin position="250"/>
        <end position="276"/>
    </location>
</feature>
<dbReference type="InterPro" id="IPR000515">
    <property type="entry name" value="MetI-like"/>
</dbReference>
<dbReference type="PATRIC" id="fig|104336.4.peg.667"/>
<reference evidence="9 10" key="1">
    <citation type="submission" date="2015-02" db="EMBL/GenBank/DDBJ databases">
        <title>Draft genome sequences of ten Microbacterium spp. with emphasis on heavy metal contaminated environments.</title>
        <authorList>
            <person name="Corretto E."/>
        </authorList>
    </citation>
    <scope>NUCLEOTIDE SEQUENCE [LARGE SCALE GENOMIC DNA]</scope>
    <source>
        <strain evidence="9 10">DSM 12966</strain>
    </source>
</reference>
<feature type="transmembrane region" description="Helical" evidence="7">
    <location>
        <begin position="296"/>
        <end position="319"/>
    </location>
</feature>
<dbReference type="GeneID" id="94442997"/>
<dbReference type="InterPro" id="IPR045621">
    <property type="entry name" value="BPD_transp_1_N"/>
</dbReference>
<dbReference type="AlphaFoldDB" id="A0A0F0KWQ5"/>
<dbReference type="PANTHER" id="PTHR43163">
    <property type="entry name" value="DIPEPTIDE TRANSPORT SYSTEM PERMEASE PROTEIN DPPB-RELATED"/>
    <property type="match status" value="1"/>
</dbReference>
<evidence type="ECO:0000256" key="4">
    <source>
        <dbReference type="ARBA" id="ARBA00022692"/>
    </source>
</evidence>
<evidence type="ECO:0000256" key="2">
    <source>
        <dbReference type="ARBA" id="ARBA00022448"/>
    </source>
</evidence>
<dbReference type="EMBL" id="JYIU01000031">
    <property type="protein sequence ID" value="KJL24535.1"/>
    <property type="molecule type" value="Genomic_DNA"/>
</dbReference>
<feature type="transmembrane region" description="Helical" evidence="7">
    <location>
        <begin position="9"/>
        <end position="30"/>
    </location>
</feature>
<dbReference type="Proteomes" id="UP000033572">
    <property type="component" value="Unassembled WGS sequence"/>
</dbReference>
<keyword evidence="2 7" id="KW-0813">Transport</keyword>
<feature type="transmembrane region" description="Helical" evidence="7">
    <location>
        <begin position="112"/>
        <end position="137"/>
    </location>
</feature>
<dbReference type="PANTHER" id="PTHR43163:SF6">
    <property type="entry name" value="DIPEPTIDE TRANSPORT SYSTEM PERMEASE PROTEIN DPPB-RELATED"/>
    <property type="match status" value="1"/>
</dbReference>
<evidence type="ECO:0000313" key="10">
    <source>
        <dbReference type="Proteomes" id="UP000033572"/>
    </source>
</evidence>